<organism evidence="1 2">
    <name type="scientific">Anaeromonas frigoriresistens</name>
    <dbReference type="NCBI Taxonomy" id="2683708"/>
    <lineage>
        <taxon>Bacteria</taxon>
        <taxon>Bacillati</taxon>
        <taxon>Bacillota</taxon>
        <taxon>Tissierellia</taxon>
        <taxon>Tissierellales</taxon>
        <taxon>Thermohalobacteraceae</taxon>
        <taxon>Anaeromonas</taxon>
    </lineage>
</organism>
<dbReference type="EMBL" id="WSFT01000053">
    <property type="protein sequence ID" value="MBS4539612.1"/>
    <property type="molecule type" value="Genomic_DNA"/>
</dbReference>
<sequence>MLDTNTFRDIESFIEHLKKNDEVIGIVEYGGRTYKDMKQGGDYDLTVIFDKTISENINGLHFHLAGIPIDCMLLSIDELFKDSPSNEFMLAHLNSKILYDRDNRVKAALDHIEAKWKVPKDLSNFEISMYRFTFQHVIDKLKHRLHDNELYSRYFIYSSFDWFLECYARIKNLEVGKPKTQLNYIKNNDSVLYEYIRKMYETNNLDVQFEMLKECATHMTSIIGGLWREDEVIFHLAPEGKLHEDEQRDILEKLFI</sequence>
<dbReference type="Proteomes" id="UP000724672">
    <property type="component" value="Unassembled WGS sequence"/>
</dbReference>
<name>A0A942V484_9FIRM</name>
<accession>A0A942V484</accession>
<proteinExistence type="predicted"/>
<gene>
    <name evidence="1" type="ORF">GOQ27_14150</name>
</gene>
<comment type="caution">
    <text evidence="1">The sequence shown here is derived from an EMBL/GenBank/DDBJ whole genome shotgun (WGS) entry which is preliminary data.</text>
</comment>
<dbReference type="RefSeq" id="WP_203367535.1">
    <property type="nucleotide sequence ID" value="NZ_WSFT01000053.1"/>
</dbReference>
<evidence type="ECO:0000313" key="1">
    <source>
        <dbReference type="EMBL" id="MBS4539612.1"/>
    </source>
</evidence>
<dbReference type="SUPFAM" id="SSF81301">
    <property type="entry name" value="Nucleotidyltransferase"/>
    <property type="match status" value="1"/>
</dbReference>
<dbReference type="AlphaFoldDB" id="A0A942V484"/>
<dbReference type="InterPro" id="IPR043519">
    <property type="entry name" value="NT_sf"/>
</dbReference>
<evidence type="ECO:0008006" key="3">
    <source>
        <dbReference type="Google" id="ProtNLM"/>
    </source>
</evidence>
<reference evidence="1" key="1">
    <citation type="submission" date="2019-12" db="EMBL/GenBank/DDBJ databases">
        <title>Clostridiaceae gen. nov. sp. nov., isolated from sediment in Xinjiang, China.</title>
        <authorList>
            <person name="Zhang R."/>
        </authorList>
    </citation>
    <scope>NUCLEOTIDE SEQUENCE</scope>
    <source>
        <strain evidence="1">D2Q-11</strain>
    </source>
</reference>
<evidence type="ECO:0000313" key="2">
    <source>
        <dbReference type="Proteomes" id="UP000724672"/>
    </source>
</evidence>
<protein>
    <recommendedName>
        <fullName evidence="3">Nucleotidyltransferase domain-containing protein</fullName>
    </recommendedName>
</protein>
<keyword evidence="2" id="KW-1185">Reference proteome</keyword>